<dbReference type="CDD" id="cd05233">
    <property type="entry name" value="SDR_c"/>
    <property type="match status" value="1"/>
</dbReference>
<dbReference type="PRINTS" id="PR00080">
    <property type="entry name" value="SDRFAMILY"/>
</dbReference>
<dbReference type="InterPro" id="IPR050259">
    <property type="entry name" value="SDR"/>
</dbReference>
<dbReference type="Proteomes" id="UP001236014">
    <property type="component" value="Chromosome"/>
</dbReference>
<dbReference type="InterPro" id="IPR036291">
    <property type="entry name" value="NAD(P)-bd_dom_sf"/>
</dbReference>
<evidence type="ECO:0000256" key="2">
    <source>
        <dbReference type="ARBA" id="ARBA00023002"/>
    </source>
</evidence>
<dbReference type="GO" id="GO:0016491">
    <property type="term" value="F:oxidoreductase activity"/>
    <property type="evidence" value="ECO:0007669"/>
    <property type="project" value="UniProtKB-KW"/>
</dbReference>
<gene>
    <name evidence="3" type="ORF">QRX50_00710</name>
</gene>
<keyword evidence="4" id="KW-1185">Reference proteome</keyword>
<comment type="similarity">
    <text evidence="1">Belongs to the short-chain dehydrogenases/reductases (SDR) family.</text>
</comment>
<proteinExistence type="inferred from homology"/>
<dbReference type="Gene3D" id="3.40.50.720">
    <property type="entry name" value="NAD(P)-binding Rossmann-like Domain"/>
    <property type="match status" value="1"/>
</dbReference>
<accession>A0A9Y2MW29</accession>
<dbReference type="PROSITE" id="PS00061">
    <property type="entry name" value="ADH_SHORT"/>
    <property type="match status" value="1"/>
</dbReference>
<dbReference type="InterPro" id="IPR020904">
    <property type="entry name" value="Sc_DH/Rdtase_CS"/>
</dbReference>
<sequence>MTSRFEGRTALVTGSTGGIGVAIARAFAAEGAHVLVSGRDAERGEKVTAGIAEAGGRATLLRADLTTGAAVRELAEAAERAAGGALDVLVNNAALLVFPSPTAHLAGELIDAALTVNIKAPMVLTGLLAPGMAARGSGAIVNLGSINGLDGMAGSALYSTTKAAVHSLTKSWAAEYGPSGVRVNTVAPGPTFTERIAGSAEALEHVRPMLATLPSRRASQPEEIANAVLFLASDDALNIHGTTLGVDGGYSAVRSA</sequence>
<protein>
    <submittedName>
        <fullName evidence="3">SDR family oxidoreductase</fullName>
        <ecNumber evidence="3">1.-.-.-</ecNumber>
    </submittedName>
</protein>
<dbReference type="PANTHER" id="PTHR42879:SF2">
    <property type="entry name" value="3-OXOACYL-[ACYL-CARRIER-PROTEIN] REDUCTASE FABG"/>
    <property type="match status" value="1"/>
</dbReference>
<dbReference type="SUPFAM" id="SSF51735">
    <property type="entry name" value="NAD(P)-binding Rossmann-fold domains"/>
    <property type="match status" value="1"/>
</dbReference>
<evidence type="ECO:0000313" key="3">
    <source>
        <dbReference type="EMBL" id="WIX79373.1"/>
    </source>
</evidence>
<evidence type="ECO:0000256" key="1">
    <source>
        <dbReference type="ARBA" id="ARBA00006484"/>
    </source>
</evidence>
<dbReference type="FunFam" id="3.40.50.720:FF:000084">
    <property type="entry name" value="Short-chain dehydrogenase reductase"/>
    <property type="match status" value="1"/>
</dbReference>
<dbReference type="EMBL" id="CP127294">
    <property type="protein sequence ID" value="WIX79373.1"/>
    <property type="molecule type" value="Genomic_DNA"/>
</dbReference>
<evidence type="ECO:0000313" key="4">
    <source>
        <dbReference type="Proteomes" id="UP001236014"/>
    </source>
</evidence>
<keyword evidence="2 3" id="KW-0560">Oxidoreductase</keyword>
<name>A0A9Y2MW29_9PSEU</name>
<dbReference type="AlphaFoldDB" id="A0A9Y2MW29"/>
<dbReference type="PANTHER" id="PTHR42879">
    <property type="entry name" value="3-OXOACYL-(ACYL-CARRIER-PROTEIN) REDUCTASE"/>
    <property type="match status" value="1"/>
</dbReference>
<dbReference type="PRINTS" id="PR00081">
    <property type="entry name" value="GDHRDH"/>
</dbReference>
<dbReference type="GO" id="GO:0032787">
    <property type="term" value="P:monocarboxylic acid metabolic process"/>
    <property type="evidence" value="ECO:0007669"/>
    <property type="project" value="UniProtKB-ARBA"/>
</dbReference>
<reference evidence="3 4" key="1">
    <citation type="submission" date="2023-06" db="EMBL/GenBank/DDBJ databases">
        <authorList>
            <person name="Oyuntsetseg B."/>
            <person name="Kim S.B."/>
        </authorList>
    </citation>
    <scope>NUCLEOTIDE SEQUENCE [LARGE SCALE GENOMIC DNA]</scope>
    <source>
        <strain evidence="3 4">2-15</strain>
    </source>
</reference>
<dbReference type="KEGG" id="acab:QRX50_00710"/>
<dbReference type="RefSeq" id="WP_285970062.1">
    <property type="nucleotide sequence ID" value="NZ_CP127294.1"/>
</dbReference>
<dbReference type="Pfam" id="PF13561">
    <property type="entry name" value="adh_short_C2"/>
    <property type="match status" value="1"/>
</dbReference>
<dbReference type="EC" id="1.-.-.-" evidence="3"/>
<dbReference type="InterPro" id="IPR002347">
    <property type="entry name" value="SDR_fam"/>
</dbReference>
<organism evidence="3 4">
    <name type="scientific">Amycolatopsis carbonis</name>
    <dbReference type="NCBI Taxonomy" id="715471"/>
    <lineage>
        <taxon>Bacteria</taxon>
        <taxon>Bacillati</taxon>
        <taxon>Actinomycetota</taxon>
        <taxon>Actinomycetes</taxon>
        <taxon>Pseudonocardiales</taxon>
        <taxon>Pseudonocardiaceae</taxon>
        <taxon>Amycolatopsis</taxon>
    </lineage>
</organism>